<accession>A0ABY6BKG1</accession>
<keyword evidence="1" id="KW-0472">Membrane</keyword>
<gene>
    <name evidence="2" type="ORF">N4264_12980</name>
</gene>
<name>A0ABY6BKG1_9GAMM</name>
<proteinExistence type="predicted"/>
<dbReference type="RefSeq" id="WP_261697456.1">
    <property type="nucleotide sequence ID" value="NZ_CP104694.1"/>
</dbReference>
<evidence type="ECO:0000313" key="3">
    <source>
        <dbReference type="Proteomes" id="UP001064632"/>
    </source>
</evidence>
<dbReference type="EMBL" id="CP104694">
    <property type="protein sequence ID" value="UXI70508.1"/>
    <property type="molecule type" value="Genomic_DNA"/>
</dbReference>
<sequence length="214" mass="24409">MSETVRVFVPQEGLTLTWPQRCARCGSTGKLVESPCRVGRVKSLRPSLLIGLTIRSDVLFLPVPLCKAHATQNELAAEILEHSPVMRLLRVLAYLGAFMAFALVYSSLFNPGGWQRVSNMGWFLLYPTLSVAAIGAIVWARKRFAVWPERFDPDKDVIVVHFSDPTYAREFKYKNHKVTDETLTESPPWYKKSLLWKAVVIIAFLLFMQMLIHR</sequence>
<evidence type="ECO:0000256" key="1">
    <source>
        <dbReference type="SAM" id="Phobius"/>
    </source>
</evidence>
<keyword evidence="1" id="KW-1133">Transmembrane helix</keyword>
<evidence type="ECO:0000313" key="2">
    <source>
        <dbReference type="EMBL" id="UXI70508.1"/>
    </source>
</evidence>
<protein>
    <submittedName>
        <fullName evidence="2">Uncharacterized protein</fullName>
    </submittedName>
</protein>
<feature type="transmembrane region" description="Helical" evidence="1">
    <location>
        <begin position="194"/>
        <end position="212"/>
    </location>
</feature>
<keyword evidence="1" id="KW-0812">Transmembrane</keyword>
<feature type="transmembrane region" description="Helical" evidence="1">
    <location>
        <begin position="120"/>
        <end position="140"/>
    </location>
</feature>
<organism evidence="2 3">
    <name type="scientific">Tahibacter amnicola</name>
    <dbReference type="NCBI Taxonomy" id="2976241"/>
    <lineage>
        <taxon>Bacteria</taxon>
        <taxon>Pseudomonadati</taxon>
        <taxon>Pseudomonadota</taxon>
        <taxon>Gammaproteobacteria</taxon>
        <taxon>Lysobacterales</taxon>
        <taxon>Rhodanobacteraceae</taxon>
        <taxon>Tahibacter</taxon>
    </lineage>
</organism>
<keyword evidence="3" id="KW-1185">Reference proteome</keyword>
<reference evidence="2" key="1">
    <citation type="submission" date="2022-09" db="EMBL/GenBank/DDBJ databases">
        <title>Tahibacter sp. nov., isolated from a fresh water.</title>
        <authorList>
            <person name="Baek J.H."/>
            <person name="Lee J.K."/>
            <person name="Kim J.M."/>
            <person name="Jeon C.O."/>
        </authorList>
    </citation>
    <scope>NUCLEOTIDE SEQUENCE</scope>
    <source>
        <strain evidence="2">W38</strain>
    </source>
</reference>
<feature type="transmembrane region" description="Helical" evidence="1">
    <location>
        <begin position="88"/>
        <end position="108"/>
    </location>
</feature>
<dbReference type="Proteomes" id="UP001064632">
    <property type="component" value="Chromosome"/>
</dbReference>